<dbReference type="AlphaFoldDB" id="Q0VLN4"/>
<dbReference type="STRING" id="393595.ABO_2466"/>
<evidence type="ECO:0000256" key="2">
    <source>
        <dbReference type="ARBA" id="ARBA00023002"/>
    </source>
</evidence>
<dbReference type="InterPro" id="IPR016167">
    <property type="entry name" value="FAD-bd_PCMH_sub1"/>
</dbReference>
<keyword evidence="1" id="KW-0274">FAD</keyword>
<dbReference type="InterPro" id="IPR016171">
    <property type="entry name" value="Vanillyl_alc_oxidase_C-sub2"/>
</dbReference>
<organism evidence="4 5">
    <name type="scientific">Alcanivorax borkumensis (strain ATCC 700651 / DSM 11573 / NCIMB 13689 / SK2)</name>
    <dbReference type="NCBI Taxonomy" id="393595"/>
    <lineage>
        <taxon>Bacteria</taxon>
        <taxon>Pseudomonadati</taxon>
        <taxon>Pseudomonadota</taxon>
        <taxon>Gammaproteobacteria</taxon>
        <taxon>Oceanospirillales</taxon>
        <taxon>Alcanivoracaceae</taxon>
        <taxon>Alcanivorax</taxon>
    </lineage>
</organism>
<keyword evidence="5" id="KW-1185">Reference proteome</keyword>
<dbReference type="Gene3D" id="1.10.45.10">
    <property type="entry name" value="Vanillyl-alcohol Oxidase, Chain A, domain 4"/>
    <property type="match status" value="1"/>
</dbReference>
<dbReference type="KEGG" id="abo:ABO_2466"/>
<dbReference type="Pfam" id="PF04030">
    <property type="entry name" value="ALO"/>
    <property type="match status" value="1"/>
</dbReference>
<dbReference type="PANTHER" id="PTHR43762:SF1">
    <property type="entry name" value="D-ARABINONO-1,4-LACTONE OXIDASE"/>
    <property type="match status" value="1"/>
</dbReference>
<dbReference type="NCBIfam" id="TIGR01679">
    <property type="entry name" value="bact_FAD_ox"/>
    <property type="match status" value="1"/>
</dbReference>
<dbReference type="PIRSF" id="PIRSF000136">
    <property type="entry name" value="LGO_GLO"/>
    <property type="match status" value="1"/>
</dbReference>
<dbReference type="Pfam" id="PF01565">
    <property type="entry name" value="FAD_binding_4"/>
    <property type="match status" value="1"/>
</dbReference>
<dbReference type="OrthoDB" id="9800184at2"/>
<evidence type="ECO:0000313" key="4">
    <source>
        <dbReference type="EMBL" id="CAL17914.1"/>
    </source>
</evidence>
<dbReference type="eggNOG" id="COG0277">
    <property type="taxonomic scope" value="Bacteria"/>
</dbReference>
<dbReference type="HOGENOM" id="CLU_003896_4_3_6"/>
<dbReference type="PANTHER" id="PTHR43762">
    <property type="entry name" value="L-GULONOLACTONE OXIDASE"/>
    <property type="match status" value="1"/>
</dbReference>
<feature type="domain" description="FAD-binding PCMH-type" evidence="3">
    <location>
        <begin position="47"/>
        <end position="211"/>
    </location>
</feature>
<dbReference type="GO" id="GO:0016020">
    <property type="term" value="C:membrane"/>
    <property type="evidence" value="ECO:0007669"/>
    <property type="project" value="InterPro"/>
</dbReference>
<dbReference type="InterPro" id="IPR007173">
    <property type="entry name" value="ALO_C"/>
</dbReference>
<evidence type="ECO:0000313" key="5">
    <source>
        <dbReference type="Proteomes" id="UP000008871"/>
    </source>
</evidence>
<dbReference type="InterPro" id="IPR006311">
    <property type="entry name" value="TAT_signal"/>
</dbReference>
<proteinExistence type="predicted"/>
<evidence type="ECO:0000259" key="3">
    <source>
        <dbReference type="PROSITE" id="PS51387"/>
    </source>
</evidence>
<reference evidence="4 5" key="1">
    <citation type="journal article" date="2006" name="Nat. Biotechnol.">
        <title>Genome sequence of the ubiquitous hydrocarbon-degrading marine bacterium Alcanivorax borkumensis.</title>
        <authorList>
            <person name="Schneiker S."/>
            <person name="Martins dos Santos V.A.P."/>
            <person name="Bartels D."/>
            <person name="Bekel T."/>
            <person name="Brecht M."/>
            <person name="Buhrmester J."/>
            <person name="Chernikova T.N."/>
            <person name="Denaro R."/>
            <person name="Ferrer M."/>
            <person name="Gertler C."/>
            <person name="Goesmann A."/>
            <person name="Golyshina O.V."/>
            <person name="Kaminski F."/>
            <person name="Khachane A.N."/>
            <person name="Lang S."/>
            <person name="Linke B."/>
            <person name="McHardy A.C."/>
            <person name="Meyer F."/>
            <person name="Nechitaylo T."/>
            <person name="Puehler A."/>
            <person name="Regenhardt D."/>
            <person name="Rupp O."/>
            <person name="Sabirova J.S."/>
            <person name="Selbitschka W."/>
            <person name="Yakimov M.M."/>
            <person name="Timmis K.N."/>
            <person name="Vorhoelter F.-J."/>
            <person name="Weidner S."/>
            <person name="Kaiser O."/>
            <person name="Golyshin P.N."/>
        </authorList>
    </citation>
    <scope>NUCLEOTIDE SEQUENCE [LARGE SCALE GENOMIC DNA]</scope>
    <source>
        <strain evidence="5">ATCC 700651 / DSM 11573 / NCIMB 13689 / SK2</strain>
    </source>
</reference>
<keyword evidence="1" id="KW-0285">Flavoprotein</keyword>
<dbReference type="InterPro" id="IPR006094">
    <property type="entry name" value="Oxid_FAD_bind_N"/>
</dbReference>
<accession>Q0VLN4</accession>
<dbReference type="Gene3D" id="3.30.70.2520">
    <property type="match status" value="1"/>
</dbReference>
<dbReference type="Gene3D" id="3.30.465.10">
    <property type="match status" value="1"/>
</dbReference>
<dbReference type="SUPFAM" id="SSF56176">
    <property type="entry name" value="FAD-binding/transporter-associated domain-like"/>
    <property type="match status" value="1"/>
</dbReference>
<sequence>MPVFSSLNRRAFLKSLAATGALGSMSPSQLLADTSKAATWQNWSGNQQAKPSQLLFPRNQDELRDAVTSGTGTLRAFGGSDSFSAVAPSNDTMISLEAMGGLRHQNEDLFTWGGGTRLAIASAQAHSLGYSFSNEPDINLQSLAGAIATSTHGTGTGLTSISGQVDAIRLMLPSGELLELNADGGDHFLAACCNVGALGIVSDITLRHQPAYRLKERTWTLPLREAMDYVQKEKDNYRHIEIFPFPLGKQAIVKTLEITDDPKNGPPRQNENDILEMACNLAMHAGWLTPTLQTLATKFVEEATFTGPSHKVFANHRTVRFNEMEYSVPAEDGMACLEEVCDAIRQHDINVFFPIEFRYVAADNNLLSMFYQQPSASLSIHQYYEQDYQPLFGVVEPILRRYAGRPHWGKIHSLEREELTELYPAFERFQAVRRELNPQGRMLNDHLKTLFT</sequence>
<dbReference type="RefSeq" id="WP_011589739.1">
    <property type="nucleotide sequence ID" value="NC_008260.1"/>
</dbReference>
<dbReference type="EMBL" id="AM286690">
    <property type="protein sequence ID" value="CAL17914.1"/>
    <property type="molecule type" value="Genomic_DNA"/>
</dbReference>
<dbReference type="Gene3D" id="3.30.43.10">
    <property type="entry name" value="Uridine Diphospho-n-acetylenolpyruvylglucosamine Reductase, domain 2"/>
    <property type="match status" value="1"/>
</dbReference>
<keyword evidence="2" id="KW-0560">Oxidoreductase</keyword>
<dbReference type="InterPro" id="IPR010031">
    <property type="entry name" value="FAD_lactone_oxidase-like"/>
</dbReference>
<dbReference type="PROSITE" id="PS51318">
    <property type="entry name" value="TAT"/>
    <property type="match status" value="1"/>
</dbReference>
<dbReference type="PROSITE" id="PS51387">
    <property type="entry name" value="FAD_PCMH"/>
    <property type="match status" value="1"/>
</dbReference>
<dbReference type="GO" id="GO:0003885">
    <property type="term" value="F:D-arabinono-1,4-lactone oxidase activity"/>
    <property type="evidence" value="ECO:0007669"/>
    <property type="project" value="InterPro"/>
</dbReference>
<dbReference type="InterPro" id="IPR016166">
    <property type="entry name" value="FAD-bd_PCMH"/>
</dbReference>
<dbReference type="InterPro" id="IPR036318">
    <property type="entry name" value="FAD-bd_PCMH-like_sf"/>
</dbReference>
<dbReference type="GO" id="GO:0071949">
    <property type="term" value="F:FAD binding"/>
    <property type="evidence" value="ECO:0007669"/>
    <property type="project" value="InterPro"/>
</dbReference>
<dbReference type="InterPro" id="IPR016169">
    <property type="entry name" value="FAD-bd_PCMH_sub2"/>
</dbReference>
<name>Q0VLN4_ALCBS</name>
<evidence type="ECO:0000256" key="1">
    <source>
        <dbReference type="ARBA" id="ARBA00022827"/>
    </source>
</evidence>
<protein>
    <submittedName>
        <fullName evidence="4">FAD-dependent oxidoreductase protein</fullName>
    </submittedName>
</protein>
<dbReference type="Proteomes" id="UP000008871">
    <property type="component" value="Chromosome"/>
</dbReference>
<gene>
    <name evidence="4" type="ordered locus">ABO_2466</name>
</gene>